<feature type="transmembrane region" description="Helical" evidence="6">
    <location>
        <begin position="88"/>
        <end position="110"/>
    </location>
</feature>
<evidence type="ECO:0000256" key="3">
    <source>
        <dbReference type="ARBA" id="ARBA00022692"/>
    </source>
</evidence>
<feature type="transmembrane region" description="Helical" evidence="6">
    <location>
        <begin position="64"/>
        <end position="82"/>
    </location>
</feature>
<evidence type="ECO:0000256" key="6">
    <source>
        <dbReference type="SAM" id="Phobius"/>
    </source>
</evidence>
<evidence type="ECO:0000256" key="5">
    <source>
        <dbReference type="ARBA" id="ARBA00023136"/>
    </source>
</evidence>
<comment type="caution">
    <text evidence="8">The sequence shown here is derived from an EMBL/GenBank/DDBJ whole genome shotgun (WGS) entry which is preliminary data.</text>
</comment>
<feature type="transmembrane region" description="Helical" evidence="6">
    <location>
        <begin position="286"/>
        <end position="307"/>
    </location>
</feature>
<dbReference type="Proteomes" id="UP000051256">
    <property type="component" value="Unassembled WGS sequence"/>
</dbReference>
<dbReference type="PANTHER" id="PTHR23523">
    <property type="match status" value="1"/>
</dbReference>
<feature type="transmembrane region" description="Helical" evidence="6">
    <location>
        <begin position="238"/>
        <end position="257"/>
    </location>
</feature>
<feature type="transmembrane region" description="Helical" evidence="6">
    <location>
        <begin position="200"/>
        <end position="218"/>
    </location>
</feature>
<feature type="transmembrane region" description="Helical" evidence="6">
    <location>
        <begin position="262"/>
        <end position="280"/>
    </location>
</feature>
<dbReference type="GO" id="GO:0022857">
    <property type="term" value="F:transmembrane transporter activity"/>
    <property type="evidence" value="ECO:0007669"/>
    <property type="project" value="InterPro"/>
</dbReference>
<evidence type="ECO:0000313" key="8">
    <source>
        <dbReference type="EMBL" id="KRM93186.1"/>
    </source>
</evidence>
<dbReference type="PATRIC" id="fig|1423802.4.peg.864"/>
<organism evidence="8 9">
    <name type="scientific">Lentilactobacillus senioris DSM 24302 = JCM 17472</name>
    <dbReference type="NCBI Taxonomy" id="1423802"/>
    <lineage>
        <taxon>Bacteria</taxon>
        <taxon>Bacillati</taxon>
        <taxon>Bacillota</taxon>
        <taxon>Bacilli</taxon>
        <taxon>Lactobacillales</taxon>
        <taxon>Lactobacillaceae</taxon>
        <taxon>Lentilactobacillus</taxon>
    </lineage>
</organism>
<evidence type="ECO:0000256" key="4">
    <source>
        <dbReference type="ARBA" id="ARBA00022989"/>
    </source>
</evidence>
<feature type="transmembrane region" description="Helical" evidence="6">
    <location>
        <begin position="348"/>
        <end position="368"/>
    </location>
</feature>
<name>A0A0R2CQJ3_9LACO</name>
<protein>
    <submittedName>
        <fullName evidence="8">MFS family major facilitator transporter</fullName>
    </submittedName>
</protein>
<sequence>MVVVLIAANLRLAVTGMTPIFSTIQSAWKVDSTYTSLLMTIPLLCFAIGAMLTPQILKQIGLNWFVALSAVLLAVANLLRVINVTTMLTGTILVGLAIAFLNVLVPTIIAQYRPNDATQLTSYYSLTMSLFSAIGMGLVVPMSNLVSWQFSIQLFSIPAIIALIVWLLSQKKLQTGLQQPIKKTDAQPISFMQTLLHDHYAWLLALFMGLQSLIFYSLNTWLPSIYVDHGVSSATAGFMLSLFQLIGIPAALLLTWIFNKRIILTIILIGYVGGMLSILLNGIGLWISALLLGFTSALIFTLAMALITSSSNRMEVIAVRSGFAQFIGYLIAAVGPLLFGQLHSVTGGWLSVIITFIIFMVVTISIGFKITASEQFQQ</sequence>
<dbReference type="PROSITE" id="PS50850">
    <property type="entry name" value="MFS"/>
    <property type="match status" value="1"/>
</dbReference>
<dbReference type="AlphaFoldDB" id="A0A0R2CQJ3"/>
<dbReference type="Gene3D" id="1.20.1250.20">
    <property type="entry name" value="MFS general substrate transporter like domains"/>
    <property type="match status" value="2"/>
</dbReference>
<keyword evidence="3 6" id="KW-0812">Transmembrane</keyword>
<keyword evidence="9" id="KW-1185">Reference proteome</keyword>
<keyword evidence="5 6" id="KW-0472">Membrane</keyword>
<reference evidence="8 9" key="1">
    <citation type="journal article" date="2015" name="Genome Announc.">
        <title>Expanding the biotechnology potential of lactobacilli through comparative genomics of 213 strains and associated genera.</title>
        <authorList>
            <person name="Sun Z."/>
            <person name="Harris H.M."/>
            <person name="McCann A."/>
            <person name="Guo C."/>
            <person name="Argimon S."/>
            <person name="Zhang W."/>
            <person name="Yang X."/>
            <person name="Jeffery I.B."/>
            <person name="Cooney J.C."/>
            <person name="Kagawa T.F."/>
            <person name="Liu W."/>
            <person name="Song Y."/>
            <person name="Salvetti E."/>
            <person name="Wrobel A."/>
            <person name="Rasinkangas P."/>
            <person name="Parkhill J."/>
            <person name="Rea M.C."/>
            <person name="O'Sullivan O."/>
            <person name="Ritari J."/>
            <person name="Douillard F.P."/>
            <person name="Paul Ross R."/>
            <person name="Yang R."/>
            <person name="Briner A.E."/>
            <person name="Felis G.E."/>
            <person name="de Vos W.M."/>
            <person name="Barrangou R."/>
            <person name="Klaenhammer T.R."/>
            <person name="Caufield P.W."/>
            <person name="Cui Y."/>
            <person name="Zhang H."/>
            <person name="O'Toole P.W."/>
        </authorList>
    </citation>
    <scope>NUCLEOTIDE SEQUENCE [LARGE SCALE GENOMIC DNA]</scope>
    <source>
        <strain evidence="8 9">DSM 24302</strain>
    </source>
</reference>
<dbReference type="EMBL" id="AYZR01000009">
    <property type="protein sequence ID" value="KRM93186.1"/>
    <property type="molecule type" value="Genomic_DNA"/>
</dbReference>
<proteinExistence type="predicted"/>
<evidence type="ECO:0000256" key="1">
    <source>
        <dbReference type="ARBA" id="ARBA00004651"/>
    </source>
</evidence>
<feature type="transmembrane region" description="Helical" evidence="6">
    <location>
        <begin position="122"/>
        <end position="142"/>
    </location>
</feature>
<dbReference type="GO" id="GO:0005886">
    <property type="term" value="C:plasma membrane"/>
    <property type="evidence" value="ECO:0007669"/>
    <property type="project" value="UniProtKB-SubCell"/>
</dbReference>
<dbReference type="SUPFAM" id="SSF103473">
    <property type="entry name" value="MFS general substrate transporter"/>
    <property type="match status" value="1"/>
</dbReference>
<dbReference type="Pfam" id="PF07690">
    <property type="entry name" value="MFS_1"/>
    <property type="match status" value="1"/>
</dbReference>
<dbReference type="STRING" id="1423802.FC56_GL000851"/>
<feature type="transmembrane region" description="Helical" evidence="6">
    <location>
        <begin position="319"/>
        <end position="342"/>
    </location>
</feature>
<dbReference type="InterPro" id="IPR036259">
    <property type="entry name" value="MFS_trans_sf"/>
</dbReference>
<evidence type="ECO:0000256" key="2">
    <source>
        <dbReference type="ARBA" id="ARBA00022448"/>
    </source>
</evidence>
<comment type="subcellular location">
    <subcellularLocation>
        <location evidence="1">Cell membrane</location>
        <topology evidence="1">Multi-pass membrane protein</topology>
    </subcellularLocation>
</comment>
<keyword evidence="4 6" id="KW-1133">Transmembrane helix</keyword>
<feature type="domain" description="Major facilitator superfamily (MFS) profile" evidence="7">
    <location>
        <begin position="1"/>
        <end position="375"/>
    </location>
</feature>
<dbReference type="PANTHER" id="PTHR23523:SF2">
    <property type="entry name" value="2-NITROIMIDAZOLE TRANSPORTER"/>
    <property type="match status" value="1"/>
</dbReference>
<feature type="transmembrane region" description="Helical" evidence="6">
    <location>
        <begin position="148"/>
        <end position="168"/>
    </location>
</feature>
<keyword evidence="2" id="KW-0813">Transport</keyword>
<dbReference type="InterPro" id="IPR011701">
    <property type="entry name" value="MFS"/>
</dbReference>
<gene>
    <name evidence="8" type="ORF">FC56_GL000851</name>
</gene>
<dbReference type="InterPro" id="IPR052524">
    <property type="entry name" value="MFS_Cyanate_Porter"/>
</dbReference>
<evidence type="ECO:0000259" key="7">
    <source>
        <dbReference type="PROSITE" id="PS50850"/>
    </source>
</evidence>
<dbReference type="InterPro" id="IPR020846">
    <property type="entry name" value="MFS_dom"/>
</dbReference>
<feature type="transmembrane region" description="Helical" evidence="6">
    <location>
        <begin position="32"/>
        <end position="52"/>
    </location>
</feature>
<evidence type="ECO:0000313" key="9">
    <source>
        <dbReference type="Proteomes" id="UP000051256"/>
    </source>
</evidence>
<accession>A0A0R2CQJ3</accession>